<keyword evidence="3 10" id="KW-0819">tRNA processing</keyword>
<feature type="binding site" evidence="10">
    <location>
        <position position="129"/>
    </location>
    <ligand>
        <name>(6S)-5-formyl-5,6,7,8-tetrahydrofolate</name>
        <dbReference type="ChEBI" id="CHEBI:57457"/>
    </ligand>
</feature>
<name>A0A7C4ELF4_9BACT</name>
<gene>
    <name evidence="10 13" type="primary">mnmE</name>
    <name evidence="10" type="synonym">trmE</name>
    <name evidence="13" type="ORF">ENV75_07235</name>
</gene>
<dbReference type="InterPro" id="IPR006073">
    <property type="entry name" value="GTP-bd"/>
</dbReference>
<dbReference type="CDD" id="cd14858">
    <property type="entry name" value="TrmE_N"/>
    <property type="match status" value="1"/>
</dbReference>
<evidence type="ECO:0000313" key="13">
    <source>
        <dbReference type="EMBL" id="HGH00220.1"/>
    </source>
</evidence>
<comment type="subcellular location">
    <subcellularLocation>
        <location evidence="10">Cytoplasm</location>
    </subcellularLocation>
</comment>
<dbReference type="InterPro" id="IPR027417">
    <property type="entry name" value="P-loop_NTPase"/>
</dbReference>
<evidence type="ECO:0000256" key="5">
    <source>
        <dbReference type="ARBA" id="ARBA00022741"/>
    </source>
</evidence>
<dbReference type="PANTHER" id="PTHR42714">
    <property type="entry name" value="TRNA MODIFICATION GTPASE GTPBP3"/>
    <property type="match status" value="1"/>
</dbReference>
<dbReference type="GO" id="GO:0030488">
    <property type="term" value="P:tRNA methylation"/>
    <property type="evidence" value="ECO:0007669"/>
    <property type="project" value="TreeGrafter"/>
</dbReference>
<feature type="domain" description="TrmE-type G" evidence="12">
    <location>
        <begin position="225"/>
        <end position="382"/>
    </location>
</feature>
<dbReference type="AlphaFoldDB" id="A0A7C4ELF4"/>
<sequence>MISSESDTIAAISTPLGEGGIGIIRLSGSEAISIVSKIFHSLRGINLSDVKTHTIHYGFIIDPATGEKIDEVLVTVMRAPHTYTREDVVEINCHAGFITLKRVLDLVIEYGARLAEPGEFTKRAFLRGRIDLSQAESVIDLIRAKTEQAQKIALEHLSGRLSQKINELRDSLMKVCAHVEAYIDFPEEEIDGMTAEEIIGEISRIKNEIKYLIDGYEEGKIYREGLTTAIVGKPNVGKSSLLNALLMKDRAIVTEIPGTTRDIIEEYVNIKGMPLKIVDTAGIRQAHDLVEAEGIKRTLRAVEVAELVLLVLDSSRPINSLDEEIINRISGKKVIVVVNKKDIKNKEFQLPESLEDKPMVEISALTGEGIEELKELIFNTTITGRYVQEGLVVTKLRHKQALDKALDALNNAINSFKENEPLEITAMFLREGLSFLGQIVGAVTTEEILDLIFSEFCIGK</sequence>
<dbReference type="InterPro" id="IPR005225">
    <property type="entry name" value="Small_GTP-bd"/>
</dbReference>
<dbReference type="SUPFAM" id="SSF52540">
    <property type="entry name" value="P-loop containing nucleoside triphosphate hydrolases"/>
    <property type="match status" value="1"/>
</dbReference>
<dbReference type="FunFam" id="3.30.1360.120:FF:000003">
    <property type="entry name" value="tRNA modification GTPase MnmE"/>
    <property type="match status" value="1"/>
</dbReference>
<dbReference type="FunFam" id="3.40.50.300:FF:000494">
    <property type="entry name" value="tRNA modification GTPase MnmE"/>
    <property type="match status" value="1"/>
</dbReference>
<dbReference type="EC" id="3.6.-.-" evidence="10"/>
<dbReference type="NCBIfam" id="TIGR00231">
    <property type="entry name" value="small_GTP"/>
    <property type="match status" value="1"/>
</dbReference>
<feature type="binding site" evidence="10">
    <location>
        <position position="260"/>
    </location>
    <ligand>
        <name>Mg(2+)</name>
        <dbReference type="ChEBI" id="CHEBI:18420"/>
    </ligand>
</feature>
<keyword evidence="9 10" id="KW-0342">GTP-binding</keyword>
<dbReference type="GO" id="GO:0003924">
    <property type="term" value="F:GTPase activity"/>
    <property type="evidence" value="ECO:0007669"/>
    <property type="project" value="UniProtKB-UniRule"/>
</dbReference>
<feature type="binding site" evidence="10">
    <location>
        <position position="254"/>
    </location>
    <ligand>
        <name>K(+)</name>
        <dbReference type="ChEBI" id="CHEBI:29103"/>
    </ligand>
</feature>
<feature type="binding site" evidence="10">
    <location>
        <position position="25"/>
    </location>
    <ligand>
        <name>(6S)-5-formyl-5,6,7,8-tetrahydrofolate</name>
        <dbReference type="ChEBI" id="CHEBI:57457"/>
    </ligand>
</feature>
<evidence type="ECO:0000256" key="2">
    <source>
        <dbReference type="ARBA" id="ARBA00022490"/>
    </source>
</evidence>
<dbReference type="GO" id="GO:0005525">
    <property type="term" value="F:GTP binding"/>
    <property type="evidence" value="ECO:0007669"/>
    <property type="project" value="UniProtKB-UniRule"/>
</dbReference>
<evidence type="ECO:0000256" key="4">
    <source>
        <dbReference type="ARBA" id="ARBA00022723"/>
    </source>
</evidence>
<evidence type="ECO:0000256" key="8">
    <source>
        <dbReference type="ARBA" id="ARBA00022958"/>
    </source>
</evidence>
<feature type="binding site" evidence="10">
    <location>
        <position position="256"/>
    </location>
    <ligand>
        <name>K(+)</name>
        <dbReference type="ChEBI" id="CHEBI:29103"/>
    </ligand>
</feature>
<comment type="similarity">
    <text evidence="1 10 11">Belongs to the TRAFAC class TrmE-Era-EngA-EngB-Septin-like GTPase superfamily. TrmE GTPase family.</text>
</comment>
<evidence type="ECO:0000256" key="3">
    <source>
        <dbReference type="ARBA" id="ARBA00022694"/>
    </source>
</evidence>
<feature type="binding site" evidence="10">
    <location>
        <position position="239"/>
    </location>
    <ligand>
        <name>Mg(2+)</name>
        <dbReference type="ChEBI" id="CHEBI:18420"/>
    </ligand>
</feature>
<reference evidence="13" key="1">
    <citation type="journal article" date="2020" name="mSystems">
        <title>Genome- and Community-Level Interaction Insights into Carbon Utilization and Element Cycling Functions of Hydrothermarchaeota in Hydrothermal Sediment.</title>
        <authorList>
            <person name="Zhou Z."/>
            <person name="Liu Y."/>
            <person name="Xu W."/>
            <person name="Pan J."/>
            <person name="Luo Z.H."/>
            <person name="Li M."/>
        </authorList>
    </citation>
    <scope>NUCLEOTIDE SEQUENCE [LARGE SCALE GENOMIC DNA]</scope>
    <source>
        <strain evidence="13">SpSt-788</strain>
    </source>
</reference>
<keyword evidence="5 10" id="KW-0547">Nucleotide-binding</keyword>
<dbReference type="HAMAP" id="MF_00379">
    <property type="entry name" value="GTPase_MnmE"/>
    <property type="match status" value="1"/>
</dbReference>
<protein>
    <recommendedName>
        <fullName evidence="10">tRNA modification GTPase MnmE</fullName>
        <ecNumber evidence="10">3.6.-.-</ecNumber>
    </recommendedName>
</protein>
<dbReference type="Gene3D" id="3.40.50.300">
    <property type="entry name" value="P-loop containing nucleotide triphosphate hydrolases"/>
    <property type="match status" value="1"/>
</dbReference>
<dbReference type="Gene3D" id="1.20.120.430">
    <property type="entry name" value="tRNA modification GTPase MnmE domain 2"/>
    <property type="match status" value="1"/>
</dbReference>
<dbReference type="CDD" id="cd04164">
    <property type="entry name" value="trmE"/>
    <property type="match status" value="1"/>
</dbReference>
<evidence type="ECO:0000256" key="9">
    <source>
        <dbReference type="ARBA" id="ARBA00023134"/>
    </source>
</evidence>
<accession>A0A7C4ELF4</accession>
<proteinExistence type="inferred from homology"/>
<feature type="binding site" evidence="10">
    <location>
        <position position="259"/>
    </location>
    <ligand>
        <name>K(+)</name>
        <dbReference type="ChEBI" id="CHEBI:29103"/>
    </ligand>
</feature>
<dbReference type="InterPro" id="IPR025867">
    <property type="entry name" value="MnmE_helical"/>
</dbReference>
<dbReference type="GO" id="GO:0005829">
    <property type="term" value="C:cytosol"/>
    <property type="evidence" value="ECO:0007669"/>
    <property type="project" value="TreeGrafter"/>
</dbReference>
<feature type="binding site" evidence="10">
    <location>
        <begin position="279"/>
        <end position="282"/>
    </location>
    <ligand>
        <name>GTP</name>
        <dbReference type="ChEBI" id="CHEBI:37565"/>
    </ligand>
</feature>
<comment type="cofactor">
    <cofactor evidence="10">
        <name>K(+)</name>
        <dbReference type="ChEBI" id="CHEBI:29103"/>
    </cofactor>
    <text evidence="10">Binds 1 potassium ion per subunit.</text>
</comment>
<dbReference type="InterPro" id="IPR018948">
    <property type="entry name" value="GTP-bd_TrmE_N"/>
</dbReference>
<dbReference type="EMBL" id="DTHO01000076">
    <property type="protein sequence ID" value="HGH00220.1"/>
    <property type="molecule type" value="Genomic_DNA"/>
</dbReference>
<dbReference type="Pfam" id="PF12631">
    <property type="entry name" value="MnmE_helical"/>
    <property type="match status" value="1"/>
</dbReference>
<dbReference type="InterPro" id="IPR027266">
    <property type="entry name" value="TrmE/GcvT-like"/>
</dbReference>
<dbReference type="Pfam" id="PF01926">
    <property type="entry name" value="MMR_HSR1"/>
    <property type="match status" value="1"/>
</dbReference>
<feature type="binding site" evidence="10">
    <location>
        <begin position="235"/>
        <end position="240"/>
    </location>
    <ligand>
        <name>GTP</name>
        <dbReference type="ChEBI" id="CHEBI:37565"/>
    </ligand>
</feature>
<dbReference type="Gene3D" id="3.30.1360.120">
    <property type="entry name" value="Probable tRNA modification gtpase trme, domain 1"/>
    <property type="match status" value="1"/>
</dbReference>
<evidence type="ECO:0000256" key="6">
    <source>
        <dbReference type="ARBA" id="ARBA00022801"/>
    </source>
</evidence>
<evidence type="ECO:0000256" key="1">
    <source>
        <dbReference type="ARBA" id="ARBA00011043"/>
    </source>
</evidence>
<dbReference type="GO" id="GO:0042802">
    <property type="term" value="F:identical protein binding"/>
    <property type="evidence" value="ECO:0007669"/>
    <property type="project" value="UniProtKB-ARBA"/>
</dbReference>
<keyword evidence="6 10" id="KW-0378">Hydrolase</keyword>
<dbReference type="PROSITE" id="PS51709">
    <property type="entry name" value="G_TRME"/>
    <property type="match status" value="1"/>
</dbReference>
<dbReference type="PRINTS" id="PR00326">
    <property type="entry name" value="GTP1OBG"/>
</dbReference>
<dbReference type="GO" id="GO:0046872">
    <property type="term" value="F:metal ion binding"/>
    <property type="evidence" value="ECO:0007669"/>
    <property type="project" value="UniProtKB-KW"/>
</dbReference>
<dbReference type="InterPro" id="IPR031168">
    <property type="entry name" value="G_TrmE"/>
</dbReference>
<comment type="subunit">
    <text evidence="10">Homodimer. Heterotetramer of two MnmE and two MnmG subunits.</text>
</comment>
<keyword evidence="4 10" id="KW-0479">Metal-binding</keyword>
<comment type="caution">
    <text evidence="13">The sequence shown here is derived from an EMBL/GenBank/DDBJ whole genome shotgun (WGS) entry which is preliminary data.</text>
</comment>
<dbReference type="GO" id="GO:0002098">
    <property type="term" value="P:tRNA wobble uridine modification"/>
    <property type="evidence" value="ECO:0007669"/>
    <property type="project" value="TreeGrafter"/>
</dbReference>
<evidence type="ECO:0000259" key="12">
    <source>
        <dbReference type="PROSITE" id="PS51709"/>
    </source>
</evidence>
<feature type="binding site" evidence="10">
    <location>
        <position position="460"/>
    </location>
    <ligand>
        <name>(6S)-5-formyl-5,6,7,8-tetrahydrofolate</name>
        <dbReference type="ChEBI" id="CHEBI:57457"/>
    </ligand>
</feature>
<feature type="binding site" evidence="10">
    <location>
        <position position="235"/>
    </location>
    <ligand>
        <name>K(+)</name>
        <dbReference type="ChEBI" id="CHEBI:29103"/>
    </ligand>
</feature>
<comment type="function">
    <text evidence="10">Exhibits a very high intrinsic GTPase hydrolysis rate. Involved in the addition of a carboxymethylaminomethyl (cmnm) group at the wobble position (U34) of certain tRNAs, forming tRNA-cmnm(5)s(2)U34.</text>
</comment>
<dbReference type="InterPro" id="IPR004520">
    <property type="entry name" value="GTPase_MnmE"/>
</dbReference>
<keyword evidence="2 10" id="KW-0963">Cytoplasm</keyword>
<dbReference type="PANTHER" id="PTHR42714:SF2">
    <property type="entry name" value="TRNA MODIFICATION GTPASE GTPBP3, MITOCHONDRIAL"/>
    <property type="match status" value="1"/>
</dbReference>
<dbReference type="NCBIfam" id="TIGR00450">
    <property type="entry name" value="mnmE_trmE_thdF"/>
    <property type="match status" value="1"/>
</dbReference>
<feature type="binding site" evidence="10">
    <location>
        <begin position="254"/>
        <end position="260"/>
    </location>
    <ligand>
        <name>GTP</name>
        <dbReference type="ChEBI" id="CHEBI:37565"/>
    </ligand>
</feature>
<dbReference type="Pfam" id="PF10396">
    <property type="entry name" value="TrmE_N"/>
    <property type="match status" value="1"/>
</dbReference>
<keyword evidence="8 10" id="KW-0630">Potassium</keyword>
<evidence type="ECO:0000256" key="7">
    <source>
        <dbReference type="ARBA" id="ARBA00022842"/>
    </source>
</evidence>
<dbReference type="InterPro" id="IPR027368">
    <property type="entry name" value="MnmE_dom2"/>
</dbReference>
<dbReference type="NCBIfam" id="NF003661">
    <property type="entry name" value="PRK05291.1-3"/>
    <property type="match status" value="1"/>
</dbReference>
<feature type="binding site" evidence="10">
    <location>
        <position position="90"/>
    </location>
    <ligand>
        <name>(6S)-5-formyl-5,6,7,8-tetrahydrofolate</name>
        <dbReference type="ChEBI" id="CHEBI:57457"/>
    </ligand>
</feature>
<comment type="caution">
    <text evidence="10">Lacks conserved residue(s) required for the propagation of feature annotation.</text>
</comment>
<keyword evidence="7 10" id="KW-0460">Magnesium</keyword>
<organism evidence="13">
    <name type="scientific">Thermodesulfovibrio aggregans</name>
    <dbReference type="NCBI Taxonomy" id="86166"/>
    <lineage>
        <taxon>Bacteria</taxon>
        <taxon>Pseudomonadati</taxon>
        <taxon>Nitrospirota</taxon>
        <taxon>Thermodesulfovibrionia</taxon>
        <taxon>Thermodesulfovibrionales</taxon>
        <taxon>Thermodesulfovibrionaceae</taxon>
        <taxon>Thermodesulfovibrio</taxon>
    </lineage>
</organism>
<evidence type="ECO:0000256" key="11">
    <source>
        <dbReference type="RuleBase" id="RU003313"/>
    </source>
</evidence>
<evidence type="ECO:0000256" key="10">
    <source>
        <dbReference type="HAMAP-Rule" id="MF_00379"/>
    </source>
</evidence>